<reference evidence="3" key="1">
    <citation type="submission" date="2023-07" db="EMBL/GenBank/DDBJ databases">
        <title>Two novel species in the genus Flavivirga.</title>
        <authorList>
            <person name="Kwon K."/>
        </authorList>
    </citation>
    <scope>NUCLEOTIDE SEQUENCE</scope>
    <source>
        <strain evidence="3">KACC 14158</strain>
    </source>
</reference>
<dbReference type="InterPro" id="IPR001882">
    <property type="entry name" value="Biotin_BS"/>
</dbReference>
<keyword evidence="1" id="KW-0092">Biotin</keyword>
<evidence type="ECO:0000259" key="2">
    <source>
        <dbReference type="PROSITE" id="PS50968"/>
    </source>
</evidence>
<dbReference type="PANTHER" id="PTHR45266:SF3">
    <property type="entry name" value="OXALOACETATE DECARBOXYLASE ALPHA CHAIN"/>
    <property type="match status" value="1"/>
</dbReference>
<dbReference type="InterPro" id="IPR011053">
    <property type="entry name" value="Single_hybrid_motif"/>
</dbReference>
<evidence type="ECO:0000313" key="3">
    <source>
        <dbReference type="EMBL" id="MDO5973771.1"/>
    </source>
</evidence>
<dbReference type="SUPFAM" id="SSF51230">
    <property type="entry name" value="Single hybrid motif"/>
    <property type="match status" value="1"/>
</dbReference>
<dbReference type="Pfam" id="PF00364">
    <property type="entry name" value="Biotin_lipoyl"/>
    <property type="match status" value="1"/>
</dbReference>
<accession>A0ABT8WKT7</accession>
<gene>
    <name evidence="3" type="ORF">Q4Q40_06205</name>
</gene>
<protein>
    <submittedName>
        <fullName evidence="3">Biotin/lipoyl-containing protein</fullName>
    </submittedName>
</protein>
<feature type="domain" description="Lipoyl-binding" evidence="2">
    <location>
        <begin position="72"/>
        <end position="141"/>
    </location>
</feature>
<organism evidence="3 4">
    <name type="scientific">Flavivirga jejuensis</name>
    <dbReference type="NCBI Taxonomy" id="870487"/>
    <lineage>
        <taxon>Bacteria</taxon>
        <taxon>Pseudomonadati</taxon>
        <taxon>Bacteroidota</taxon>
        <taxon>Flavobacteriia</taxon>
        <taxon>Flavobacteriales</taxon>
        <taxon>Flavobacteriaceae</taxon>
        <taxon>Flavivirga</taxon>
    </lineage>
</organism>
<dbReference type="InterPro" id="IPR000089">
    <property type="entry name" value="Biotin_lipoyl"/>
</dbReference>
<proteinExistence type="predicted"/>
<dbReference type="PROSITE" id="PS00188">
    <property type="entry name" value="BIOTIN"/>
    <property type="match status" value="1"/>
</dbReference>
<keyword evidence="4" id="KW-1185">Reference proteome</keyword>
<dbReference type="PROSITE" id="PS50968">
    <property type="entry name" value="BIOTINYL_LIPOYL"/>
    <property type="match status" value="1"/>
</dbReference>
<dbReference type="InterPro" id="IPR050709">
    <property type="entry name" value="Biotin_Carboxyl_Carrier/Decarb"/>
</dbReference>
<dbReference type="CDD" id="cd06850">
    <property type="entry name" value="biotinyl_domain"/>
    <property type="match status" value="1"/>
</dbReference>
<evidence type="ECO:0000313" key="4">
    <source>
        <dbReference type="Proteomes" id="UP001176806"/>
    </source>
</evidence>
<dbReference type="RefSeq" id="WP_303300917.1">
    <property type="nucleotide sequence ID" value="NZ_BAABDA010000051.1"/>
</dbReference>
<sequence length="141" mass="15396">MKNFTFKINENNYSVKIVSQENSTIQLEVNGTNYSVKMKEEIKTRKTPILVRNPSKAAPVAPVKVNPSSSAKCKILAPIPGVILTLNVKVGDTIKENDLLLVLEAMKMENSIVSEKSGVVTAVNVTVGQQVLQGEVMIELE</sequence>
<dbReference type="Gene3D" id="2.40.50.100">
    <property type="match status" value="1"/>
</dbReference>
<dbReference type="PANTHER" id="PTHR45266">
    <property type="entry name" value="OXALOACETATE DECARBOXYLASE ALPHA CHAIN"/>
    <property type="match status" value="1"/>
</dbReference>
<name>A0ABT8WKT7_9FLAO</name>
<dbReference type="EMBL" id="JAUOEL010000002">
    <property type="protein sequence ID" value="MDO5973771.1"/>
    <property type="molecule type" value="Genomic_DNA"/>
</dbReference>
<comment type="caution">
    <text evidence="3">The sequence shown here is derived from an EMBL/GenBank/DDBJ whole genome shotgun (WGS) entry which is preliminary data.</text>
</comment>
<evidence type="ECO:0000256" key="1">
    <source>
        <dbReference type="ARBA" id="ARBA00023267"/>
    </source>
</evidence>
<dbReference type="Proteomes" id="UP001176806">
    <property type="component" value="Unassembled WGS sequence"/>
</dbReference>